<evidence type="ECO:0000313" key="1">
    <source>
        <dbReference type="EMBL" id="VUZ86463.1"/>
    </source>
</evidence>
<protein>
    <submittedName>
        <fullName evidence="1">Uncharacterized protein</fullName>
    </submittedName>
</protein>
<proteinExistence type="predicted"/>
<organism evidence="1 2">
    <name type="scientific">Candidatus Methylomirabilis lanthanidiphila</name>
    <dbReference type="NCBI Taxonomy" id="2211376"/>
    <lineage>
        <taxon>Bacteria</taxon>
        <taxon>Candidatus Methylomirabilota</taxon>
        <taxon>Candidatus Methylomirabilia</taxon>
        <taxon>Candidatus Methylomirabilales</taxon>
        <taxon>Candidatus Methylomirabilaceae</taxon>
        <taxon>Candidatus Methylomirabilis</taxon>
    </lineage>
</organism>
<reference evidence="1 2" key="1">
    <citation type="submission" date="2019-07" db="EMBL/GenBank/DDBJ databases">
        <authorList>
            <person name="Cremers G."/>
        </authorList>
    </citation>
    <scope>NUCLEOTIDE SEQUENCE [LARGE SCALE GENOMIC DNA]</scope>
</reference>
<evidence type="ECO:0000313" key="2">
    <source>
        <dbReference type="Proteomes" id="UP000334340"/>
    </source>
</evidence>
<dbReference type="EMBL" id="CABIKM010000058">
    <property type="protein sequence ID" value="VUZ86463.1"/>
    <property type="molecule type" value="Genomic_DNA"/>
</dbReference>
<accession>A0A564ZMN3</accession>
<dbReference type="Proteomes" id="UP000334340">
    <property type="component" value="Unassembled WGS sequence"/>
</dbReference>
<name>A0A564ZMN3_9BACT</name>
<keyword evidence="2" id="KW-1185">Reference proteome</keyword>
<sequence>MSDARGTNVRQFGVLVMCACAVTVLGNGCATTKYRDTETPRGATEQLLLSTAAERSATKITVPDVLGVPLYLDVTGFTKDAEFAKETVASELLARGAVIVTEATKATYTVKILVQAFGTDQKEWFLGIPAMTAIVPIPEIALLKQRRQTARSRLRYTVIDTRTGRIVGQAQEAKSKTTSIRWTVLFFTFKWSDGAAQP</sequence>
<gene>
    <name evidence="1" type="ORF">MELA_02866</name>
</gene>
<dbReference type="AlphaFoldDB" id="A0A564ZMN3"/>